<proteinExistence type="predicted"/>
<gene>
    <name evidence="2" type="ORF">IO99_05365</name>
</gene>
<dbReference type="RefSeq" id="WP_035131040.1">
    <property type="nucleotide sequence ID" value="NZ_JPMD01000011.1"/>
</dbReference>
<dbReference type="eggNOG" id="ENOG5033Z9P">
    <property type="taxonomic scope" value="Bacteria"/>
</dbReference>
<keyword evidence="3" id="KW-1185">Reference proteome</keyword>
<evidence type="ECO:0000313" key="3">
    <source>
        <dbReference type="Proteomes" id="UP000028542"/>
    </source>
</evidence>
<evidence type="ECO:0008006" key="4">
    <source>
        <dbReference type="Google" id="ProtNLM"/>
    </source>
</evidence>
<name>A0A084JEX3_9CLOT</name>
<dbReference type="Proteomes" id="UP000028542">
    <property type="component" value="Unassembled WGS sequence"/>
</dbReference>
<reference evidence="2 3" key="1">
    <citation type="submission" date="2014-07" db="EMBL/GenBank/DDBJ databases">
        <title>Draft genome of Clostridium sulfidigenes 113A isolated from sediments associated with methane hydrate from Krishna Godavari basin.</title>
        <authorList>
            <person name="Honkalas V.S."/>
            <person name="Dabir A.P."/>
            <person name="Arora P."/>
            <person name="Dhakephalkar P.K."/>
        </authorList>
    </citation>
    <scope>NUCLEOTIDE SEQUENCE [LARGE SCALE GENOMIC DNA]</scope>
    <source>
        <strain evidence="2 3">113A</strain>
    </source>
</reference>
<sequence>MKKVLVLIIVLSALIISGCTQSENFTIEHKEFTDEQMEILSLTGNRAFKYDLKNLPRDKSYELNVVYEVYKNKEKVREEILLGTAYGPTEDKIKDTNISINIQENKIRIMFGGAYSNLEIEENIFKSANYYFNGARKFNIGDEVYLFHSNDGGKGLTMEKLGYLSKEELDGLIEKNEENAFIKLVCEEIKK</sequence>
<feature type="signal peptide" evidence="1">
    <location>
        <begin position="1"/>
        <end position="22"/>
    </location>
</feature>
<organism evidence="2 3">
    <name type="scientific">Clostridium sulfidigenes</name>
    <dbReference type="NCBI Taxonomy" id="318464"/>
    <lineage>
        <taxon>Bacteria</taxon>
        <taxon>Bacillati</taxon>
        <taxon>Bacillota</taxon>
        <taxon>Clostridia</taxon>
        <taxon>Eubacteriales</taxon>
        <taxon>Clostridiaceae</taxon>
        <taxon>Clostridium</taxon>
    </lineage>
</organism>
<evidence type="ECO:0000313" key="2">
    <source>
        <dbReference type="EMBL" id="KEZ87507.1"/>
    </source>
</evidence>
<feature type="chain" id="PRO_5001777177" description="Lipoprotein" evidence="1">
    <location>
        <begin position="23"/>
        <end position="191"/>
    </location>
</feature>
<accession>A0A084JEX3</accession>
<protein>
    <recommendedName>
        <fullName evidence="4">Lipoprotein</fullName>
    </recommendedName>
</protein>
<keyword evidence="1" id="KW-0732">Signal</keyword>
<dbReference type="PROSITE" id="PS51257">
    <property type="entry name" value="PROKAR_LIPOPROTEIN"/>
    <property type="match status" value="1"/>
</dbReference>
<dbReference type="AlphaFoldDB" id="A0A084JEX3"/>
<dbReference type="EMBL" id="JPMD01000011">
    <property type="protein sequence ID" value="KEZ87507.1"/>
    <property type="molecule type" value="Genomic_DNA"/>
</dbReference>
<comment type="caution">
    <text evidence="2">The sequence shown here is derived from an EMBL/GenBank/DDBJ whole genome shotgun (WGS) entry which is preliminary data.</text>
</comment>
<evidence type="ECO:0000256" key="1">
    <source>
        <dbReference type="SAM" id="SignalP"/>
    </source>
</evidence>